<gene>
    <name evidence="2" type="ORF">FPZ54_17870</name>
</gene>
<keyword evidence="3" id="KW-1185">Reference proteome</keyword>
<proteinExistence type="predicted"/>
<dbReference type="Pfam" id="PF04909">
    <property type="entry name" value="Amidohydro_2"/>
    <property type="match status" value="1"/>
</dbReference>
<dbReference type="Proteomes" id="UP000318055">
    <property type="component" value="Chromosome"/>
</dbReference>
<evidence type="ECO:0000259" key="1">
    <source>
        <dbReference type="Pfam" id="PF04909"/>
    </source>
</evidence>
<sequence length="273" mass="29841">MATEGQAPAVDAHAHVFTRAMPFAADAHSRPDYDYGVDAWLADLDRHGIAHGVIAAASLFNDGNAYTLAALAAHPRRLRGTVIVPPETDVATLRQMADLGVVGVRLTWRRIDELPDLDSDPWRAFLRRIADSGLHVELLSRSASLPHLLPALDKAGVRIVIDHFGVPSRDNAERHVGTDALCRALDTGRVWVKLSAGFRMSFDIAAEVTDRLLAHVGPNRLLWGSDAPFVNHEGSTRFGDTIDLYRRLVPDPAIRAAIDRTALALFFNEESPA</sequence>
<dbReference type="InterPro" id="IPR006680">
    <property type="entry name" value="Amidohydro-rel"/>
</dbReference>
<dbReference type="Gene3D" id="3.20.20.140">
    <property type="entry name" value="Metal-dependent hydrolases"/>
    <property type="match status" value="1"/>
</dbReference>
<dbReference type="GO" id="GO:0016787">
    <property type="term" value="F:hydrolase activity"/>
    <property type="evidence" value="ECO:0007669"/>
    <property type="project" value="UniProtKB-KW"/>
</dbReference>
<dbReference type="InterPro" id="IPR032466">
    <property type="entry name" value="Metal_Hydrolase"/>
</dbReference>
<dbReference type="PANTHER" id="PTHR35563">
    <property type="entry name" value="BARREL METAL-DEPENDENT HYDROLASE, PUTATIVE (AFU_ORTHOLOGUE AFUA_1G16240)-RELATED"/>
    <property type="match status" value="1"/>
</dbReference>
<dbReference type="KEGG" id="ssua:FPZ54_17870"/>
<organism evidence="2 3">
    <name type="scientific">Sphingomonas suaedae</name>
    <dbReference type="NCBI Taxonomy" id="2599297"/>
    <lineage>
        <taxon>Bacteria</taxon>
        <taxon>Pseudomonadati</taxon>
        <taxon>Pseudomonadota</taxon>
        <taxon>Alphaproteobacteria</taxon>
        <taxon>Sphingomonadales</taxon>
        <taxon>Sphingomonadaceae</taxon>
        <taxon>Sphingomonas</taxon>
    </lineage>
</organism>
<dbReference type="RefSeq" id="WP_145849163.1">
    <property type="nucleotide sequence ID" value="NZ_CP042239.1"/>
</dbReference>
<dbReference type="OrthoDB" id="9787654at2"/>
<dbReference type="SUPFAM" id="SSF51556">
    <property type="entry name" value="Metallo-dependent hydrolases"/>
    <property type="match status" value="1"/>
</dbReference>
<dbReference type="InterPro" id="IPR052358">
    <property type="entry name" value="Aro_Compnd_Degr_Hydrolases"/>
</dbReference>
<evidence type="ECO:0000313" key="3">
    <source>
        <dbReference type="Proteomes" id="UP000318055"/>
    </source>
</evidence>
<feature type="domain" description="Amidohydrolase-related" evidence="1">
    <location>
        <begin position="10"/>
        <end position="258"/>
    </location>
</feature>
<dbReference type="AlphaFoldDB" id="A0A518RJR1"/>
<accession>A0A518RJR1</accession>
<keyword evidence="2" id="KW-0378">Hydrolase</keyword>
<evidence type="ECO:0000313" key="2">
    <source>
        <dbReference type="EMBL" id="QDX27688.1"/>
    </source>
</evidence>
<protein>
    <submittedName>
        <fullName evidence="2">Amidohydrolase family protein</fullName>
    </submittedName>
</protein>
<reference evidence="2 3" key="1">
    <citation type="submission" date="2019-07" db="EMBL/GenBank/DDBJ databases">
        <title>Sphingomonas alkalisoli sp. nov., isolated from rhizosphere soil of Suaedae salsa.</title>
        <authorList>
            <person name="Zhang H."/>
            <person name="Xu L."/>
            <person name="Zhang J.-X."/>
            <person name="Sun J.-Q."/>
        </authorList>
    </citation>
    <scope>NUCLEOTIDE SEQUENCE [LARGE SCALE GENOMIC DNA]</scope>
    <source>
        <strain evidence="2 3">XS-10</strain>
    </source>
</reference>
<dbReference type="PANTHER" id="PTHR35563:SF2">
    <property type="entry name" value="BARREL METAL-DEPENDENT HYDROLASE, PUTATIVE (AFU_ORTHOLOGUE AFUA_1G16240)-RELATED"/>
    <property type="match status" value="1"/>
</dbReference>
<dbReference type="EMBL" id="CP042239">
    <property type="protein sequence ID" value="QDX27688.1"/>
    <property type="molecule type" value="Genomic_DNA"/>
</dbReference>
<name>A0A518RJR1_9SPHN</name>